<accession>A0ABQ0DH00</accession>
<gene>
    <name evidence="2" type="ORF">ENUP19_0095G0005</name>
</gene>
<feature type="compositionally biased region" description="Basic and acidic residues" evidence="1">
    <location>
        <begin position="301"/>
        <end position="316"/>
    </location>
</feature>
<feature type="compositionally biased region" description="Basic and acidic residues" evidence="1">
    <location>
        <begin position="405"/>
        <end position="436"/>
    </location>
</feature>
<comment type="caution">
    <text evidence="2">The sequence shown here is derived from an EMBL/GenBank/DDBJ whole genome shotgun (WGS) entry which is preliminary data.</text>
</comment>
<feature type="compositionally biased region" description="Basic and acidic residues" evidence="1">
    <location>
        <begin position="90"/>
        <end position="117"/>
    </location>
</feature>
<feature type="region of interest" description="Disordered" evidence="1">
    <location>
        <begin position="1"/>
        <end position="44"/>
    </location>
</feature>
<feature type="compositionally biased region" description="Polar residues" evidence="1">
    <location>
        <begin position="381"/>
        <end position="404"/>
    </location>
</feature>
<feature type="compositionally biased region" description="Basic and acidic residues" evidence="1">
    <location>
        <begin position="493"/>
        <end position="502"/>
    </location>
</feature>
<proteinExistence type="predicted"/>
<feature type="compositionally biased region" description="Low complexity" evidence="1">
    <location>
        <begin position="463"/>
        <end position="474"/>
    </location>
</feature>
<name>A0ABQ0DH00_9EUKA</name>
<reference evidence="2 3" key="1">
    <citation type="journal article" date="2019" name="PLoS Negl. Trop. Dis.">
        <title>Whole genome sequencing of Entamoeba nuttalli reveals mammalian host-related molecular signatures and a novel octapeptide-repeat surface protein.</title>
        <authorList>
            <person name="Tanaka M."/>
            <person name="Makiuchi T."/>
            <person name="Komiyama T."/>
            <person name="Shiina T."/>
            <person name="Osaki K."/>
            <person name="Tachibana H."/>
        </authorList>
    </citation>
    <scope>NUCLEOTIDE SEQUENCE [LARGE SCALE GENOMIC DNA]</scope>
    <source>
        <strain evidence="2 3">P19-061405</strain>
    </source>
</reference>
<dbReference type="Proteomes" id="UP001628156">
    <property type="component" value="Unassembled WGS sequence"/>
</dbReference>
<feature type="compositionally biased region" description="Basic and acidic residues" evidence="1">
    <location>
        <begin position="262"/>
        <end position="273"/>
    </location>
</feature>
<feature type="compositionally biased region" description="Polar residues" evidence="1">
    <location>
        <begin position="143"/>
        <end position="166"/>
    </location>
</feature>
<keyword evidence="3" id="KW-1185">Reference proteome</keyword>
<feature type="compositionally biased region" description="Basic and acidic residues" evidence="1">
    <location>
        <begin position="328"/>
        <end position="363"/>
    </location>
</feature>
<sequence length="522" mass="59017">MSSQQQVDHLLRESDKCKVETLPRRPTQSIPNKKKMSKEGFEKKKKMTCETKEKACTMTIDSKDECVSPRRHPFYGGSPMPCMMIAEELNKRNKREPTKNALIREKSKEKLTMKKSETTASQHQLPPPVDGFKKPSEIKKATSPKTTSTQHPLKPSPYNQNNQPQRPVSMYCKPPGNELKRERSGAKLMAEQITQTPAFKSKPIVSEHTKPNPILPTPKQINSNTSEQKPKCETENAPIISTTKSPKKNKSLPQPPMEVLEIEEKTNSKDPQKKPKPSLPSRKQNLPPKKESITTKPPSTNEHKPKVPEKKEEPITDFRSVLFNGGKSLKEGEKKEESKSQLLEKKQSHIEPIKTTTQKHERQSLPSNPEKKERHKPTLPARNTPSIAQPSKPSTQPKKSCLDTSKQEKEDKPTPPPPKKDSIKPKVPEKKEEPITDFRSVLFNGGKSLKEGEKKEETKEITSTKPITPPKNKIVGSPTQSPQPKHSTKPPLPKKEFKKEEEPITDFRSVLFNGGKSLMHDN</sequence>
<evidence type="ECO:0000313" key="3">
    <source>
        <dbReference type="Proteomes" id="UP001628156"/>
    </source>
</evidence>
<evidence type="ECO:0000256" key="1">
    <source>
        <dbReference type="SAM" id="MobiDB-lite"/>
    </source>
</evidence>
<feature type="compositionally biased region" description="Basic and acidic residues" evidence="1">
    <location>
        <begin position="9"/>
        <end position="23"/>
    </location>
</feature>
<protein>
    <submittedName>
        <fullName evidence="2">Uncharacterized protein</fullName>
    </submittedName>
</protein>
<feature type="compositionally biased region" description="Basic and acidic residues" evidence="1">
    <location>
        <begin position="131"/>
        <end position="140"/>
    </location>
</feature>
<feature type="region of interest" description="Disordered" evidence="1">
    <location>
        <begin position="90"/>
        <end position="522"/>
    </location>
</feature>
<evidence type="ECO:0000313" key="2">
    <source>
        <dbReference type="EMBL" id="GAB1222131.1"/>
    </source>
</evidence>
<feature type="compositionally biased region" description="Basic and acidic residues" evidence="1">
    <location>
        <begin position="448"/>
        <end position="462"/>
    </location>
</feature>
<organism evidence="2 3">
    <name type="scientific">Entamoeba nuttalli</name>
    <dbReference type="NCBI Taxonomy" id="412467"/>
    <lineage>
        <taxon>Eukaryota</taxon>
        <taxon>Amoebozoa</taxon>
        <taxon>Evosea</taxon>
        <taxon>Archamoebae</taxon>
        <taxon>Mastigamoebida</taxon>
        <taxon>Entamoebidae</taxon>
        <taxon>Entamoeba</taxon>
    </lineage>
</organism>
<dbReference type="EMBL" id="BAAFRS010000095">
    <property type="protein sequence ID" value="GAB1222131.1"/>
    <property type="molecule type" value="Genomic_DNA"/>
</dbReference>